<dbReference type="GO" id="GO:0004725">
    <property type="term" value="F:protein tyrosine phosphatase activity"/>
    <property type="evidence" value="ECO:0007669"/>
    <property type="project" value="UniProtKB-EC"/>
</dbReference>
<dbReference type="Proteomes" id="UP000694844">
    <property type="component" value="Chromosome 9"/>
</dbReference>
<dbReference type="SMART" id="SM00194">
    <property type="entry name" value="PTPc"/>
    <property type="match status" value="2"/>
</dbReference>
<dbReference type="PANTHER" id="PTHR19134">
    <property type="entry name" value="RECEPTOR-TYPE TYROSINE-PROTEIN PHOSPHATASE"/>
    <property type="match status" value="1"/>
</dbReference>
<comment type="catalytic activity">
    <reaction evidence="5">
        <text>O-phospho-L-tyrosyl-[protein] + H2O = L-tyrosyl-[protein] + phosphate</text>
        <dbReference type="Rhea" id="RHEA:10684"/>
        <dbReference type="Rhea" id="RHEA-COMP:10136"/>
        <dbReference type="Rhea" id="RHEA-COMP:20101"/>
        <dbReference type="ChEBI" id="CHEBI:15377"/>
        <dbReference type="ChEBI" id="CHEBI:43474"/>
        <dbReference type="ChEBI" id="CHEBI:46858"/>
        <dbReference type="ChEBI" id="CHEBI:61978"/>
        <dbReference type="EC" id="3.1.3.48"/>
    </reaction>
</comment>
<keyword evidence="7" id="KW-1133">Transmembrane helix</keyword>
<dbReference type="PRINTS" id="PR00700">
    <property type="entry name" value="PRTYPHPHTASE"/>
</dbReference>
<evidence type="ECO:0000256" key="2">
    <source>
        <dbReference type="ARBA" id="ARBA00013064"/>
    </source>
</evidence>
<dbReference type="SUPFAM" id="SSF52799">
    <property type="entry name" value="(Phosphotyrosine protein) phosphatases II"/>
    <property type="match status" value="2"/>
</dbReference>
<feature type="domain" description="Tyrosine-protein phosphatase" evidence="9">
    <location>
        <begin position="415"/>
        <end position="669"/>
    </location>
</feature>
<organism evidence="11 12">
    <name type="scientific">Crassostrea virginica</name>
    <name type="common">Eastern oyster</name>
    <dbReference type="NCBI Taxonomy" id="6565"/>
    <lineage>
        <taxon>Eukaryota</taxon>
        <taxon>Metazoa</taxon>
        <taxon>Spiralia</taxon>
        <taxon>Lophotrochozoa</taxon>
        <taxon>Mollusca</taxon>
        <taxon>Bivalvia</taxon>
        <taxon>Autobranchia</taxon>
        <taxon>Pteriomorphia</taxon>
        <taxon>Ostreida</taxon>
        <taxon>Ostreoidea</taxon>
        <taxon>Ostreidae</taxon>
        <taxon>Crassostrea</taxon>
    </lineage>
</organism>
<feature type="region of interest" description="Disordered" evidence="6">
    <location>
        <begin position="232"/>
        <end position="258"/>
    </location>
</feature>
<dbReference type="InterPro" id="IPR000242">
    <property type="entry name" value="PTP_cat"/>
</dbReference>
<dbReference type="PROSITE" id="PS50056">
    <property type="entry name" value="TYR_PHOSPHATASE_2"/>
    <property type="match status" value="1"/>
</dbReference>
<dbReference type="InterPro" id="IPR008979">
    <property type="entry name" value="Galactose-bd-like_sf"/>
</dbReference>
<accession>A0A8B8BTP7</accession>
<dbReference type="InterPro" id="IPR029021">
    <property type="entry name" value="Prot-tyrosine_phosphatase-like"/>
</dbReference>
<evidence type="ECO:0000313" key="11">
    <source>
        <dbReference type="Proteomes" id="UP000694844"/>
    </source>
</evidence>
<dbReference type="InterPro" id="IPR016130">
    <property type="entry name" value="Tyr_Pase_AS"/>
</dbReference>
<evidence type="ECO:0000256" key="7">
    <source>
        <dbReference type="SAM" id="Phobius"/>
    </source>
</evidence>
<dbReference type="RefSeq" id="XP_022306224.1">
    <property type="nucleotide sequence ID" value="XM_022450516.1"/>
</dbReference>
<dbReference type="PROSITE" id="PS50055">
    <property type="entry name" value="TYR_PHOSPHATASE_PTP"/>
    <property type="match status" value="2"/>
</dbReference>
<keyword evidence="3" id="KW-0378">Hydrolase</keyword>
<evidence type="ECO:0000256" key="8">
    <source>
        <dbReference type="SAM" id="SignalP"/>
    </source>
</evidence>
<evidence type="ECO:0000256" key="5">
    <source>
        <dbReference type="ARBA" id="ARBA00051722"/>
    </source>
</evidence>
<keyword evidence="8" id="KW-0732">Signal</keyword>
<keyword evidence="7" id="KW-0472">Membrane</keyword>
<dbReference type="EC" id="3.1.3.48" evidence="2"/>
<protein>
    <recommendedName>
        <fullName evidence="2">protein-tyrosine-phosphatase</fullName>
        <ecNumber evidence="2">3.1.3.48</ecNumber>
    </recommendedName>
</protein>
<dbReference type="SUPFAM" id="SSF49785">
    <property type="entry name" value="Galactose-binding domain-like"/>
    <property type="match status" value="1"/>
</dbReference>
<keyword evidence="4" id="KW-0904">Protein phosphatase</keyword>
<feature type="domain" description="Tyrosine specific protein phosphatases" evidence="10">
    <location>
        <begin position="585"/>
        <end position="660"/>
    </location>
</feature>
<sequence length="962" mass="109416">MDGIYMLVCCLVSVVNINSVWTYENIAFNKSAWKQGGIYGADRAIDGRKSSLSVYGWDCVPQQHSQTAEWRVDLGGILNVHHILIQYATNNEAWVENNTFTTYFLGFSVYLSNTTNKEEGVLCFKDKIYTRATIPNPVQISCPNYGRYVIYYNNRTHPPYPKGYSKTTAGALCEVEVYGCPVQWLNDENCSLPCAMNCQSGYCHMLKRTCVGCAIGFNGPICKKNQIITTEQSQTQTNMPENSKEQKQTRAPNGMKNNSSDTKDIVVLIVVYVAGVLVSVAAVVIVVACVIVFKRKRAKMKIIERGDRNRQAARTPEFVSTMEDQEQLLLSNRHIRSNGTYNPEFEMNTLPRPHIINEIDSLSATVIHEIRGYDNNEQNTVHSLHNYHEENCCDIQVTELLNRIEELKKDNDTGFKREFALLPSGELHTCFVGKHKDNLAKNRYKTTFPYDHSRVILKEEHDSTDYINANYVKDVNGDIAYIATQGPRANTVTDFWTMVWQEDICQIVMLTNLTGDGKVKCIQYWSEPAKSMRYGHFTVDTIEERHYAHYSIRKFKVCNRKKHKIRFVHQYHYTMWPDHGIPDPLSLVIFHNHVLRTKPDQTTSSVVVHCSAGIGRTGTYIALDALFKECNKNGKINVSEYVTFMRACRMNMVQTYEQYKTIFSALNEEFKACINTKTTSEFLESVNDLTADTPANQTFIYTEFEKLLQIQPEYSDNDYKVSKTRALNSNGKILPIDKYIVYLQSPFPDRGNFINAIHASTYLKNNGLIVTQYPPLGDAVDFLRLILDNKSDIIICMDPLSEIQSCSTWLPDPSSTKKVVPYEVLFKSESQTDVKVTNIDIVNIEALAQPVVIVEPKGPLRTTSGSQGTLHLRSLVSYAIDASTENPIIILDRDGASLSGVFCAVFNSVQQINMDDSVDVFTTVRQLQTRRPEFCSTLNDYWLIYRTLRDYIGTTTESIYSN</sequence>
<keyword evidence="7" id="KW-0812">Transmembrane</keyword>
<feature type="domain" description="Tyrosine-protein phosphatase" evidence="9">
    <location>
        <begin position="700"/>
        <end position="951"/>
    </location>
</feature>
<dbReference type="Gene3D" id="2.60.120.260">
    <property type="entry name" value="Galactose-binding domain-like"/>
    <property type="match status" value="1"/>
</dbReference>
<proteinExistence type="inferred from homology"/>
<keyword evidence="11" id="KW-1185">Reference proteome</keyword>
<dbReference type="PROSITE" id="PS00383">
    <property type="entry name" value="TYR_PHOSPHATASE_1"/>
    <property type="match status" value="1"/>
</dbReference>
<dbReference type="SMART" id="SM00404">
    <property type="entry name" value="PTPc_motif"/>
    <property type="match status" value="2"/>
</dbReference>
<dbReference type="InterPro" id="IPR003595">
    <property type="entry name" value="Tyr_Pase_cat"/>
</dbReference>
<dbReference type="AlphaFoldDB" id="A0A8B8BTP7"/>
<dbReference type="CDD" id="cd00047">
    <property type="entry name" value="PTPc"/>
    <property type="match status" value="1"/>
</dbReference>
<dbReference type="Pfam" id="PF00102">
    <property type="entry name" value="Y_phosphatase"/>
    <property type="match status" value="2"/>
</dbReference>
<feature type="chain" id="PRO_5034981851" description="protein-tyrosine-phosphatase" evidence="8">
    <location>
        <begin position="23"/>
        <end position="962"/>
    </location>
</feature>
<evidence type="ECO:0000313" key="12">
    <source>
        <dbReference type="RefSeq" id="XP_022306224.1"/>
    </source>
</evidence>
<evidence type="ECO:0000256" key="1">
    <source>
        <dbReference type="ARBA" id="ARBA00009580"/>
    </source>
</evidence>
<reference evidence="12" key="1">
    <citation type="submission" date="2025-08" db="UniProtKB">
        <authorList>
            <consortium name="RefSeq"/>
        </authorList>
    </citation>
    <scope>IDENTIFICATION</scope>
    <source>
        <tissue evidence="12">Whole sample</tissue>
    </source>
</reference>
<dbReference type="InterPro" id="IPR000387">
    <property type="entry name" value="Tyr_Pase_dom"/>
</dbReference>
<gene>
    <name evidence="12" type="primary">LOC111112754</name>
</gene>
<comment type="similarity">
    <text evidence="1">Belongs to the protein-tyrosine phosphatase family.</text>
</comment>
<feature type="compositionally biased region" description="Polar residues" evidence="6">
    <location>
        <begin position="249"/>
        <end position="258"/>
    </location>
</feature>
<dbReference type="GeneID" id="111112754"/>
<dbReference type="PANTHER" id="PTHR19134:SF562">
    <property type="entry name" value="PROTEIN-TYROSINE-PHOSPHATASE"/>
    <property type="match status" value="1"/>
</dbReference>
<dbReference type="OrthoDB" id="6274266at2759"/>
<evidence type="ECO:0000256" key="3">
    <source>
        <dbReference type="ARBA" id="ARBA00022801"/>
    </source>
</evidence>
<dbReference type="Gene3D" id="3.90.190.10">
    <property type="entry name" value="Protein tyrosine phosphatase superfamily"/>
    <property type="match status" value="2"/>
</dbReference>
<dbReference type="InterPro" id="IPR050348">
    <property type="entry name" value="Protein-Tyr_Phosphatase"/>
</dbReference>
<name>A0A8B8BTP7_CRAVI</name>
<evidence type="ECO:0000256" key="4">
    <source>
        <dbReference type="ARBA" id="ARBA00022912"/>
    </source>
</evidence>
<evidence type="ECO:0000259" key="10">
    <source>
        <dbReference type="PROSITE" id="PS50056"/>
    </source>
</evidence>
<evidence type="ECO:0000259" key="9">
    <source>
        <dbReference type="PROSITE" id="PS50055"/>
    </source>
</evidence>
<dbReference type="KEGG" id="cvn:111112754"/>
<dbReference type="FunFam" id="3.90.190.10:FF:000102">
    <property type="entry name" value="Receptor-type tyrosine-protein phosphatase"/>
    <property type="match status" value="1"/>
</dbReference>
<evidence type="ECO:0000256" key="6">
    <source>
        <dbReference type="SAM" id="MobiDB-lite"/>
    </source>
</evidence>
<feature type="signal peptide" evidence="8">
    <location>
        <begin position="1"/>
        <end position="22"/>
    </location>
</feature>
<feature type="transmembrane region" description="Helical" evidence="7">
    <location>
        <begin position="265"/>
        <end position="293"/>
    </location>
</feature>